<feature type="compositionally biased region" description="Basic and acidic residues" evidence="2">
    <location>
        <begin position="155"/>
        <end position="172"/>
    </location>
</feature>
<feature type="compositionally biased region" description="Basic and acidic residues" evidence="2">
    <location>
        <begin position="416"/>
        <end position="426"/>
    </location>
</feature>
<feature type="compositionally biased region" description="Basic and acidic residues" evidence="2">
    <location>
        <begin position="595"/>
        <end position="605"/>
    </location>
</feature>
<feature type="compositionally biased region" description="Basic and acidic residues" evidence="2">
    <location>
        <begin position="882"/>
        <end position="892"/>
    </location>
</feature>
<dbReference type="STRING" id="105231.A0A1Y1IP93"/>
<feature type="compositionally biased region" description="Basic residues" evidence="2">
    <location>
        <begin position="250"/>
        <end position="266"/>
    </location>
</feature>
<dbReference type="PANTHER" id="PTHR48038:SF1">
    <property type="entry name" value="RIBONUCLEOPROTEIN RB97D"/>
    <property type="match status" value="1"/>
</dbReference>
<feature type="region of interest" description="Disordered" evidence="2">
    <location>
        <begin position="1109"/>
        <end position="1175"/>
    </location>
</feature>
<dbReference type="GO" id="GO:0003723">
    <property type="term" value="F:RNA binding"/>
    <property type="evidence" value="ECO:0007669"/>
    <property type="project" value="UniProtKB-UniRule"/>
</dbReference>
<sequence>MTTLYVGKFNLSAVGEEQLRRAFQPFGSLNWVRIKEGYAFVDFAEECAAQDAYQAHEHGLVLYGERMVVRWARLQQRQGVAQAKFPLVETKGSDERRFGGPHVTNVRPSFQGTRRFCTICCRAGHDTNVCYYNTAVKREARGGAERGAKVAAWRARGDDHGRDQRRDRDTTRLAKGTKLRGANRAEHRPNARDRGTLEGKAQACGGNPEKVPAAEGTGGRAKERPPEGKGAHIENAKALVCAAEMQASGSKRKGQSGSRGRSRSRSVTRCSDSRCNCQQDRNVFLSPPRSLSPSACTASSPSRGRHAPRQSLSPQKEKQDAPLRTTPRSVSPPRKKAKVLVDPGLVEPAMGPPVGKGNRSAWDDGPREKQSGSGVSSGPGAEVEKAGLIAQAGRGQEGKRKWGTDARGTGGGKDLGQAERADEPPAKRAQLSNPPEPTPLDRAPHNGSLPTKPHKRLELAALGKEDMVIPRITEWQFETQEDAAEDDEITSVSNKRPLPGTDLPARLRPIRWRNIGKDVKRGRGWKNGLEILARGWESGRSKEARGVGEVPQGRTGCERAQESRKVIGDPSKVRGDKESLAPSFGTGRKATQGGDSKDREERMEPRLPTVDTPSRGARMSGGTSGDGPPKQGDAAVQPATERVQAGGQATGLLRVKAGSEKTAVAVEPAGETVDPARLTELRPAALQSVQGFEAVPVRYKYTPEVTAPAPTCADGPDPAKASENPPEMSGRSLEASERPQEAFKSPAEASGNRPDAPASPAGAPEIAEICDSDAPIPQMELKAPESMAPGDTSSPEQQLPPESKPSPEKATESAPTPKSAGTSDPRSLSEPRTPLPGSELAAPQPADESAPTSGGGDKIQPSIVEPSTAAPKRKRGRPPKKKAPEESKDTPKPKARVKRAEPLSTEGPKPQRARARNLKNPPEPDEMPAAPIQKLPDCRKTASEQQPGVRGPEPADASQTPGVVAGGEDGSSVDLDDLPLSDRVADAIKARGSFHTRAKTGGAGMVATAKSNKGALSGWAVGGKGSFKEACYPVQTEQNVCLLVFPKDRSEAHQAIGEPDPYSQLVLDFPGVLTPEMVLEPSAFSSESQHKASEFASLLPRLLLTGAPPAAADQAAQPASGALPQATGKETGPAKDDQCKGAPQAGSGGLVPEEATAERAILPCRPDRNLKTAPG</sequence>
<protein>
    <recommendedName>
        <fullName evidence="3">RRM domain-containing protein</fullName>
    </recommendedName>
</protein>
<dbReference type="Proteomes" id="UP000054558">
    <property type="component" value="Unassembled WGS sequence"/>
</dbReference>
<keyword evidence="1" id="KW-0694">RNA-binding</keyword>
<dbReference type="Gene3D" id="3.30.70.330">
    <property type="match status" value="1"/>
</dbReference>
<evidence type="ECO:0000313" key="4">
    <source>
        <dbReference type="EMBL" id="GAQ90437.1"/>
    </source>
</evidence>
<feature type="compositionally biased region" description="Polar residues" evidence="2">
    <location>
        <begin position="289"/>
        <end position="302"/>
    </location>
</feature>
<feature type="compositionally biased region" description="Basic and acidic residues" evidence="2">
    <location>
        <begin position="183"/>
        <end position="197"/>
    </location>
</feature>
<feature type="domain" description="RRM" evidence="3">
    <location>
        <begin position="2"/>
        <end position="74"/>
    </location>
</feature>
<accession>A0A1Y1IP93</accession>
<feature type="compositionally biased region" description="Basic and acidic residues" evidence="2">
    <location>
        <begin position="361"/>
        <end position="370"/>
    </location>
</feature>
<dbReference type="AlphaFoldDB" id="A0A1Y1IP93"/>
<feature type="region of interest" description="Disordered" evidence="2">
    <location>
        <begin position="539"/>
        <end position="651"/>
    </location>
</feature>
<dbReference type="SMART" id="SM00360">
    <property type="entry name" value="RRM"/>
    <property type="match status" value="1"/>
</dbReference>
<dbReference type="InterPro" id="IPR012677">
    <property type="entry name" value="Nucleotide-bd_a/b_plait_sf"/>
</dbReference>
<feature type="compositionally biased region" description="Acidic residues" evidence="2">
    <location>
        <begin position="480"/>
        <end position="489"/>
    </location>
</feature>
<dbReference type="OrthoDB" id="1099063at2759"/>
<evidence type="ECO:0000259" key="3">
    <source>
        <dbReference type="PROSITE" id="PS50102"/>
    </source>
</evidence>
<dbReference type="PANTHER" id="PTHR48038">
    <property type="entry name" value="RIBONUCLEOPROTEIN RB97D"/>
    <property type="match status" value="1"/>
</dbReference>
<reference evidence="4 5" key="1">
    <citation type="journal article" date="2014" name="Nat. Commun.">
        <title>Klebsormidium flaccidum genome reveals primary factors for plant terrestrial adaptation.</title>
        <authorList>
            <person name="Hori K."/>
            <person name="Maruyama F."/>
            <person name="Fujisawa T."/>
            <person name="Togashi T."/>
            <person name="Yamamoto N."/>
            <person name="Seo M."/>
            <person name="Sato S."/>
            <person name="Yamada T."/>
            <person name="Mori H."/>
            <person name="Tajima N."/>
            <person name="Moriyama T."/>
            <person name="Ikeuchi M."/>
            <person name="Watanabe M."/>
            <person name="Wada H."/>
            <person name="Kobayashi K."/>
            <person name="Saito M."/>
            <person name="Masuda T."/>
            <person name="Sasaki-Sekimoto Y."/>
            <person name="Mashiguchi K."/>
            <person name="Awai K."/>
            <person name="Shimojima M."/>
            <person name="Masuda S."/>
            <person name="Iwai M."/>
            <person name="Nobusawa T."/>
            <person name="Narise T."/>
            <person name="Kondo S."/>
            <person name="Saito H."/>
            <person name="Sato R."/>
            <person name="Murakawa M."/>
            <person name="Ihara Y."/>
            <person name="Oshima-Yamada Y."/>
            <person name="Ohtaka K."/>
            <person name="Satoh M."/>
            <person name="Sonobe K."/>
            <person name="Ishii M."/>
            <person name="Ohtani R."/>
            <person name="Kanamori-Sato M."/>
            <person name="Honoki R."/>
            <person name="Miyazaki D."/>
            <person name="Mochizuki H."/>
            <person name="Umetsu J."/>
            <person name="Higashi K."/>
            <person name="Shibata D."/>
            <person name="Kamiya Y."/>
            <person name="Sato N."/>
            <person name="Nakamura Y."/>
            <person name="Tabata S."/>
            <person name="Ida S."/>
            <person name="Kurokawa K."/>
            <person name="Ohta H."/>
        </authorList>
    </citation>
    <scope>NUCLEOTIDE SEQUENCE [LARGE SCALE GENOMIC DNA]</scope>
    <source>
        <strain evidence="4 5">NIES-2285</strain>
    </source>
</reference>
<feature type="compositionally biased region" description="Basic residues" evidence="2">
    <location>
        <begin position="871"/>
        <end position="881"/>
    </location>
</feature>
<name>A0A1Y1IP93_KLENI</name>
<dbReference type="EMBL" id="DF237588">
    <property type="protein sequence ID" value="GAQ90437.1"/>
    <property type="molecule type" value="Genomic_DNA"/>
</dbReference>
<dbReference type="OMA" id="TARRCEN"/>
<feature type="compositionally biased region" description="Polar residues" evidence="2">
    <location>
        <begin position="813"/>
        <end position="826"/>
    </location>
</feature>
<feature type="region of interest" description="Disordered" evidence="2">
    <location>
        <begin position="141"/>
        <end position="230"/>
    </location>
</feature>
<feature type="compositionally biased region" description="Basic and acidic residues" evidence="2">
    <location>
        <begin position="556"/>
        <end position="579"/>
    </location>
</feature>
<evidence type="ECO:0000256" key="2">
    <source>
        <dbReference type="SAM" id="MobiDB-lite"/>
    </source>
</evidence>
<evidence type="ECO:0000313" key="5">
    <source>
        <dbReference type="Proteomes" id="UP000054558"/>
    </source>
</evidence>
<organism evidence="4 5">
    <name type="scientific">Klebsormidium nitens</name>
    <name type="common">Green alga</name>
    <name type="synonym">Ulothrix nitens</name>
    <dbReference type="NCBI Taxonomy" id="105231"/>
    <lineage>
        <taxon>Eukaryota</taxon>
        <taxon>Viridiplantae</taxon>
        <taxon>Streptophyta</taxon>
        <taxon>Klebsormidiophyceae</taxon>
        <taxon>Klebsormidiales</taxon>
        <taxon>Klebsormidiaceae</taxon>
        <taxon>Klebsormidium</taxon>
    </lineage>
</organism>
<dbReference type="Pfam" id="PF00076">
    <property type="entry name" value="RRM_1"/>
    <property type="match status" value="1"/>
</dbReference>
<evidence type="ECO:0000256" key="1">
    <source>
        <dbReference type="PROSITE-ProRule" id="PRU00176"/>
    </source>
</evidence>
<dbReference type="SUPFAM" id="SSF54928">
    <property type="entry name" value="RNA-binding domain, RBD"/>
    <property type="match status" value="1"/>
</dbReference>
<gene>
    <name evidence="4" type="ORF">KFL_006390020</name>
</gene>
<dbReference type="PROSITE" id="PS50102">
    <property type="entry name" value="RRM"/>
    <property type="match status" value="1"/>
</dbReference>
<dbReference type="InterPro" id="IPR000504">
    <property type="entry name" value="RRM_dom"/>
</dbReference>
<feature type="region of interest" description="Disordered" evidence="2">
    <location>
        <begin position="706"/>
        <end position="978"/>
    </location>
</feature>
<feature type="compositionally biased region" description="Basic and acidic residues" evidence="2">
    <location>
        <begin position="1165"/>
        <end position="1175"/>
    </location>
</feature>
<feature type="region of interest" description="Disordered" evidence="2">
    <location>
        <begin position="480"/>
        <end position="504"/>
    </location>
</feature>
<dbReference type="InterPro" id="IPR035979">
    <property type="entry name" value="RBD_domain_sf"/>
</dbReference>
<proteinExistence type="predicted"/>
<keyword evidence="5" id="KW-1185">Reference proteome</keyword>
<feature type="region of interest" description="Disordered" evidence="2">
    <location>
        <begin position="246"/>
        <end position="456"/>
    </location>
</feature>
<feature type="compositionally biased region" description="Basic and acidic residues" evidence="2">
    <location>
        <begin position="220"/>
        <end position="230"/>
    </location>
</feature>
<feature type="compositionally biased region" description="Low complexity" evidence="2">
    <location>
        <begin position="1109"/>
        <end position="1119"/>
    </location>
</feature>